<sequence length="253" mass="26824">MSGRLVLSPHPDDAVWSIGGCIARWRRAGEPVTVLTVFDGPPDGPVAGLPSDMASGTAEGAADVTTENWRRVAEPAVRREEDRRALAAMDVRGVSGGLPDAALRTGDNGPRYSRVLSLFARPHPDDHALPAAIAAAVHAHLAPGDALYAPLAAGNHIDHRLVRAAVDTDPALRPRTTWYEDVPYKLAPRDTAGLHPRYEPIDPSDLEAWIAAAVHYASQAEALLGGTTELRAHLTGRAETHGGAIRLWSAPAA</sequence>
<dbReference type="InterPro" id="IPR003737">
    <property type="entry name" value="GlcNAc_PI_deacetylase-related"/>
</dbReference>
<dbReference type="Proteomes" id="UP000588112">
    <property type="component" value="Unassembled WGS sequence"/>
</dbReference>
<proteinExistence type="predicted"/>
<evidence type="ECO:0000256" key="1">
    <source>
        <dbReference type="ARBA" id="ARBA00022833"/>
    </source>
</evidence>
<name>A0A7W8Z6N2_9ACTN</name>
<dbReference type="InterPro" id="IPR024078">
    <property type="entry name" value="LmbE-like_dom_sf"/>
</dbReference>
<evidence type="ECO:0000313" key="2">
    <source>
        <dbReference type="EMBL" id="MBB5628454.1"/>
    </source>
</evidence>
<accession>A0A7W8Z6N2</accession>
<gene>
    <name evidence="2" type="ORF">BJ981_004153</name>
</gene>
<dbReference type="AlphaFoldDB" id="A0A7W8Z6N2"/>
<evidence type="ECO:0000313" key="3">
    <source>
        <dbReference type="Proteomes" id="UP000588112"/>
    </source>
</evidence>
<dbReference type="EMBL" id="JACHBR010000001">
    <property type="protein sequence ID" value="MBB5628454.1"/>
    <property type="molecule type" value="Genomic_DNA"/>
</dbReference>
<keyword evidence="3" id="KW-1185">Reference proteome</keyword>
<dbReference type="Pfam" id="PF02585">
    <property type="entry name" value="PIG-L"/>
    <property type="match status" value="1"/>
</dbReference>
<protein>
    <submittedName>
        <fullName evidence="2">LmbE family N-acetylglucosaminyl deacetylase</fullName>
    </submittedName>
</protein>
<dbReference type="SUPFAM" id="SSF102588">
    <property type="entry name" value="LmbE-like"/>
    <property type="match status" value="1"/>
</dbReference>
<dbReference type="Gene3D" id="3.40.50.10320">
    <property type="entry name" value="LmbE-like"/>
    <property type="match status" value="1"/>
</dbReference>
<keyword evidence="1" id="KW-0862">Zinc</keyword>
<dbReference type="GO" id="GO:0016137">
    <property type="term" value="P:glycoside metabolic process"/>
    <property type="evidence" value="ECO:0007669"/>
    <property type="project" value="UniProtKB-ARBA"/>
</dbReference>
<reference evidence="2 3" key="1">
    <citation type="submission" date="2020-08" db="EMBL/GenBank/DDBJ databases">
        <title>Sequencing the genomes of 1000 actinobacteria strains.</title>
        <authorList>
            <person name="Klenk H.-P."/>
        </authorList>
    </citation>
    <scope>NUCLEOTIDE SEQUENCE [LARGE SCALE GENOMIC DNA]</scope>
    <source>
        <strain evidence="2 3">DSM 45790</strain>
    </source>
</reference>
<dbReference type="RefSeq" id="WP_184612971.1">
    <property type="nucleotide sequence ID" value="NZ_BOOS01000070.1"/>
</dbReference>
<comment type="caution">
    <text evidence="2">The sequence shown here is derived from an EMBL/GenBank/DDBJ whole genome shotgun (WGS) entry which is preliminary data.</text>
</comment>
<organism evidence="2 3">
    <name type="scientific">Sphaerisporangium krabiense</name>
    <dbReference type="NCBI Taxonomy" id="763782"/>
    <lineage>
        <taxon>Bacteria</taxon>
        <taxon>Bacillati</taxon>
        <taxon>Actinomycetota</taxon>
        <taxon>Actinomycetes</taxon>
        <taxon>Streptosporangiales</taxon>
        <taxon>Streptosporangiaceae</taxon>
        <taxon>Sphaerisporangium</taxon>
    </lineage>
</organism>